<keyword evidence="3" id="KW-1185">Reference proteome</keyword>
<name>A0A7U3ZKH3_RUNSL</name>
<dbReference type="PROSITE" id="PS51352">
    <property type="entry name" value="THIOREDOXIN_2"/>
    <property type="match status" value="1"/>
</dbReference>
<dbReference type="InterPro" id="IPR036249">
    <property type="entry name" value="Thioredoxin-like_sf"/>
</dbReference>
<gene>
    <name evidence="2" type="ordered locus">Runsl_2469</name>
</gene>
<dbReference type="InterPro" id="IPR000866">
    <property type="entry name" value="AhpC/TSA"/>
</dbReference>
<dbReference type="GO" id="GO:0016209">
    <property type="term" value="F:antioxidant activity"/>
    <property type="evidence" value="ECO:0007669"/>
    <property type="project" value="InterPro"/>
</dbReference>
<dbReference type="Proteomes" id="UP000000493">
    <property type="component" value="Chromosome"/>
</dbReference>
<dbReference type="SUPFAM" id="SSF52833">
    <property type="entry name" value="Thioredoxin-like"/>
    <property type="match status" value="1"/>
</dbReference>
<dbReference type="AlphaFoldDB" id="A0A7U3ZKH3"/>
<dbReference type="PANTHER" id="PTHR42852">
    <property type="entry name" value="THIOL:DISULFIDE INTERCHANGE PROTEIN DSBE"/>
    <property type="match status" value="1"/>
</dbReference>
<evidence type="ECO:0000259" key="1">
    <source>
        <dbReference type="PROSITE" id="PS51352"/>
    </source>
</evidence>
<evidence type="ECO:0000313" key="3">
    <source>
        <dbReference type="Proteomes" id="UP000000493"/>
    </source>
</evidence>
<proteinExistence type="predicted"/>
<feature type="domain" description="Thioredoxin" evidence="1">
    <location>
        <begin position="33"/>
        <end position="172"/>
    </location>
</feature>
<dbReference type="EMBL" id="CP002859">
    <property type="protein sequence ID" value="AEI48874.1"/>
    <property type="molecule type" value="Genomic_DNA"/>
</dbReference>
<sequence>MLVKYALLLSLAVGGAYLGYGIIHKITHKKRVNERVARLPAFRFTDLEGRPFTARHLKNKPTWLLYVDSGCEFCRMELRDIQKHQQQLANVEVVLVSAEDRATLQKFQKEQGFDDLKNFHIVQDKTHECHERLGMVSTPSSLLYDAQGALIQRFSGVVKVEKIVSLLLQNPSML</sequence>
<dbReference type="InterPro" id="IPR013766">
    <property type="entry name" value="Thioredoxin_domain"/>
</dbReference>
<dbReference type="PANTHER" id="PTHR42852:SF13">
    <property type="entry name" value="PROTEIN DIPZ"/>
    <property type="match status" value="1"/>
</dbReference>
<dbReference type="GO" id="GO:0016491">
    <property type="term" value="F:oxidoreductase activity"/>
    <property type="evidence" value="ECO:0007669"/>
    <property type="project" value="InterPro"/>
</dbReference>
<dbReference type="Pfam" id="PF00578">
    <property type="entry name" value="AhpC-TSA"/>
    <property type="match status" value="1"/>
</dbReference>
<organism evidence="2 3">
    <name type="scientific">Runella slithyformis (strain ATCC 29530 / DSM 19594 / LMG 11500 / NCIMB 11436 / LSU 4)</name>
    <dbReference type="NCBI Taxonomy" id="761193"/>
    <lineage>
        <taxon>Bacteria</taxon>
        <taxon>Pseudomonadati</taxon>
        <taxon>Bacteroidota</taxon>
        <taxon>Cytophagia</taxon>
        <taxon>Cytophagales</taxon>
        <taxon>Spirosomataceae</taxon>
        <taxon>Runella</taxon>
    </lineage>
</organism>
<accession>A0A7U3ZKH3</accession>
<evidence type="ECO:0000313" key="2">
    <source>
        <dbReference type="EMBL" id="AEI48874.1"/>
    </source>
</evidence>
<dbReference type="CDD" id="cd02966">
    <property type="entry name" value="TlpA_like_family"/>
    <property type="match status" value="1"/>
</dbReference>
<dbReference type="KEGG" id="rsi:Runsl_2469"/>
<dbReference type="InterPro" id="IPR050553">
    <property type="entry name" value="Thioredoxin_ResA/DsbE_sf"/>
</dbReference>
<dbReference type="Gene3D" id="3.40.30.10">
    <property type="entry name" value="Glutaredoxin"/>
    <property type="match status" value="1"/>
</dbReference>
<reference evidence="3" key="1">
    <citation type="submission" date="2011-06" db="EMBL/GenBank/DDBJ databases">
        <title>The complete genome of chromosome of Runella slithyformis DSM 19594.</title>
        <authorList>
            <consortium name="US DOE Joint Genome Institute (JGI-PGF)"/>
            <person name="Lucas S."/>
            <person name="Han J."/>
            <person name="Lapidus A."/>
            <person name="Bruce D."/>
            <person name="Goodwin L."/>
            <person name="Pitluck S."/>
            <person name="Peters L."/>
            <person name="Kyrpides N."/>
            <person name="Mavromatis K."/>
            <person name="Ivanova N."/>
            <person name="Ovchinnikova G."/>
            <person name="Zhang X."/>
            <person name="Misra M."/>
            <person name="Detter J.C."/>
            <person name="Tapia R."/>
            <person name="Han C."/>
            <person name="Land M."/>
            <person name="Hauser L."/>
            <person name="Markowitz V."/>
            <person name="Cheng J.-F."/>
            <person name="Hugenholtz P."/>
            <person name="Woyke T."/>
            <person name="Wu D."/>
            <person name="Tindall B."/>
            <person name="Faehrich R."/>
            <person name="Brambilla E."/>
            <person name="Klenk H.-P."/>
            <person name="Eisen J.A."/>
        </authorList>
    </citation>
    <scope>NUCLEOTIDE SEQUENCE [LARGE SCALE GENOMIC DNA]</scope>
    <source>
        <strain evidence="3">ATCC 29530 / DSM 19594 / LMG 11500 / NCIMB 11436 / LSU 4</strain>
    </source>
</reference>
<protein>
    <submittedName>
        <fullName evidence="2">Redoxin domain protein</fullName>
    </submittedName>
</protein>
<reference evidence="2 3" key="2">
    <citation type="journal article" date="2012" name="Stand. Genomic Sci.">
        <title>Complete genome sequence of the aquatic bacterium Runella slithyformis type strain (LSU 4(T)).</title>
        <authorList>
            <person name="Copeland A."/>
            <person name="Zhang X."/>
            <person name="Misra M."/>
            <person name="Lapidus A."/>
            <person name="Nolan M."/>
            <person name="Lucas S."/>
            <person name="Deshpande S."/>
            <person name="Cheng J.F."/>
            <person name="Tapia R."/>
            <person name="Goodwin L.A."/>
            <person name="Pitluck S."/>
            <person name="Liolios K."/>
            <person name="Pagani I."/>
            <person name="Ivanova N."/>
            <person name="Mikhailova N."/>
            <person name="Pati A."/>
            <person name="Chen A."/>
            <person name="Palaniappan K."/>
            <person name="Land M."/>
            <person name="Hauser L."/>
            <person name="Pan C."/>
            <person name="Jeffries C.D."/>
            <person name="Detter J.C."/>
            <person name="Brambilla E.M."/>
            <person name="Rohde M."/>
            <person name="Djao O.D."/>
            <person name="Goker M."/>
            <person name="Sikorski J."/>
            <person name="Tindall B.J."/>
            <person name="Woyke T."/>
            <person name="Bristow J."/>
            <person name="Eisen J.A."/>
            <person name="Markowitz V."/>
            <person name="Hugenholtz P."/>
            <person name="Kyrpides N.C."/>
            <person name="Klenk H.P."/>
            <person name="Mavromatis K."/>
        </authorList>
    </citation>
    <scope>NUCLEOTIDE SEQUENCE [LARGE SCALE GENOMIC DNA]</scope>
    <source>
        <strain evidence="3">ATCC 29530 / DSM 19594 / LMG 11500 / NCIMB 11436 / LSU 4</strain>
    </source>
</reference>